<proteinExistence type="inferred from homology"/>
<dbReference type="GO" id="GO:0016787">
    <property type="term" value="F:hydrolase activity"/>
    <property type="evidence" value="ECO:0007669"/>
    <property type="project" value="UniProtKB-KW"/>
</dbReference>
<keyword evidence="3" id="KW-0238">DNA-binding</keyword>
<evidence type="ECO:0000256" key="2">
    <source>
        <dbReference type="ARBA" id="ARBA00022747"/>
    </source>
</evidence>
<keyword evidence="6" id="KW-1185">Reference proteome</keyword>
<organism evidence="5 6">
    <name type="scientific">Rhodoferax potami</name>
    <dbReference type="NCBI Taxonomy" id="3068338"/>
    <lineage>
        <taxon>Bacteria</taxon>
        <taxon>Pseudomonadati</taxon>
        <taxon>Pseudomonadota</taxon>
        <taxon>Betaproteobacteria</taxon>
        <taxon>Burkholderiales</taxon>
        <taxon>Comamonadaceae</taxon>
        <taxon>Rhodoferax</taxon>
    </lineage>
</organism>
<evidence type="ECO:0000259" key="4">
    <source>
        <dbReference type="Pfam" id="PF01420"/>
    </source>
</evidence>
<dbReference type="Gene3D" id="1.10.287.1120">
    <property type="entry name" value="Bipartite methylase S protein"/>
    <property type="match status" value="1"/>
</dbReference>
<keyword evidence="5" id="KW-0540">Nuclease</keyword>
<reference evidence="5 6" key="1">
    <citation type="submission" date="2023-08" db="EMBL/GenBank/DDBJ databases">
        <title>Rhodoferax potami sp. nov. and Rhodoferax mekongensis sp. nov., isolated from the Mekong River in Thailand.</title>
        <authorList>
            <person name="Kitikhun S."/>
            <person name="Charoenyingcharoen P."/>
            <person name="Siriarchawattana P."/>
            <person name="Likhitrattanapisal S."/>
            <person name="Nilsakha T."/>
            <person name="Chanpet A."/>
            <person name="Rattanawaree P."/>
            <person name="Ingsriswang S."/>
        </authorList>
    </citation>
    <scope>NUCLEOTIDE SEQUENCE [LARGE SCALE GENOMIC DNA]</scope>
    <source>
        <strain evidence="5 6">TBRC 17660</strain>
    </source>
</reference>
<dbReference type="PANTHER" id="PTHR30408:SF13">
    <property type="entry name" value="TYPE I RESTRICTION ENZYME HINDI SPECIFICITY SUBUNIT"/>
    <property type="match status" value="1"/>
</dbReference>
<keyword evidence="5" id="KW-0255">Endonuclease</keyword>
<dbReference type="SUPFAM" id="SSF116734">
    <property type="entry name" value="DNA methylase specificity domain"/>
    <property type="match status" value="2"/>
</dbReference>
<dbReference type="GO" id="GO:0004519">
    <property type="term" value="F:endonuclease activity"/>
    <property type="evidence" value="ECO:0007669"/>
    <property type="project" value="UniProtKB-KW"/>
</dbReference>
<accession>A0ABU3KMG8</accession>
<evidence type="ECO:0000313" key="6">
    <source>
        <dbReference type="Proteomes" id="UP001321700"/>
    </source>
</evidence>
<dbReference type="InterPro" id="IPR052021">
    <property type="entry name" value="Type-I_RS_S_subunit"/>
</dbReference>
<evidence type="ECO:0000313" key="5">
    <source>
        <dbReference type="EMBL" id="MDT7518994.1"/>
    </source>
</evidence>
<evidence type="ECO:0000256" key="1">
    <source>
        <dbReference type="ARBA" id="ARBA00010923"/>
    </source>
</evidence>
<dbReference type="RefSeq" id="WP_313874704.1">
    <property type="nucleotide sequence ID" value="NZ_JAVBIK010000001.1"/>
</dbReference>
<keyword evidence="5" id="KW-0378">Hydrolase</keyword>
<dbReference type="Gene3D" id="3.90.220.20">
    <property type="entry name" value="DNA methylase specificity domains"/>
    <property type="match status" value="2"/>
</dbReference>
<comment type="caution">
    <text evidence="5">The sequence shown here is derived from an EMBL/GenBank/DDBJ whole genome shotgun (WGS) entry which is preliminary data.</text>
</comment>
<dbReference type="PANTHER" id="PTHR30408">
    <property type="entry name" value="TYPE-1 RESTRICTION ENZYME ECOKI SPECIFICITY PROTEIN"/>
    <property type="match status" value="1"/>
</dbReference>
<dbReference type="InterPro" id="IPR044946">
    <property type="entry name" value="Restrct_endonuc_typeI_TRD_sf"/>
</dbReference>
<feature type="domain" description="Type I restriction modification DNA specificity" evidence="4">
    <location>
        <begin position="223"/>
        <end position="362"/>
    </location>
</feature>
<dbReference type="Proteomes" id="UP001321700">
    <property type="component" value="Unassembled WGS sequence"/>
</dbReference>
<sequence length="425" mass="47543">MTARDKVPFGDLLLDSKDGEWGEGAPGVGLVAADMIRGTDFAELNSPAKVLPRRYVNEKHAMRKRLQVGDIVFEMAGGTAKQSTGRSALITKAFLDQRGDTTVLCASFCRHLRLDQSKYDPQYVSYVLQALYGAGYMAVFNVQHTGVSRFQYTSFKKHTVLVMPSLAVQQKIAAILSAYDDLIANNQRRITLLERMAEDIYREWFVRLRFPGHENVKIEKGVPQGWELASLASLGTYLNGYAFDPTEWFEEGIPIIKIREMTSGITAETPRNPGQAIPSRYHFGNDEIIFSWSATLLVKIWDQGPGLLNQHLFKVTPANGVSKSFLFFSIKFSLPIFESLTTGSTMKHIKRKELETVKVMRPVPDLIERFDSVVEPILAQVLQLTKANRELIATRDALLPRLISGKLSVDALDIRFPPGMASVNA</sequence>
<dbReference type="CDD" id="cd17254">
    <property type="entry name" value="RMtype1_S_FclI-TRD1-CR1_like"/>
    <property type="match status" value="1"/>
</dbReference>
<protein>
    <submittedName>
        <fullName evidence="5">Restriction endonuclease subunit S</fullName>
        <ecNumber evidence="5">3.1.21.-</ecNumber>
    </submittedName>
</protein>
<dbReference type="EMBL" id="JAVBIK010000001">
    <property type="protein sequence ID" value="MDT7518994.1"/>
    <property type="molecule type" value="Genomic_DNA"/>
</dbReference>
<evidence type="ECO:0000256" key="3">
    <source>
        <dbReference type="ARBA" id="ARBA00023125"/>
    </source>
</evidence>
<dbReference type="InterPro" id="IPR000055">
    <property type="entry name" value="Restrct_endonuc_typeI_TRD"/>
</dbReference>
<gene>
    <name evidence="5" type="ORF">RAE19_09765</name>
</gene>
<keyword evidence="2" id="KW-0680">Restriction system</keyword>
<comment type="similarity">
    <text evidence="1">Belongs to the type-I restriction system S methylase family.</text>
</comment>
<name>A0ABU3KMG8_9BURK</name>
<dbReference type="Pfam" id="PF01420">
    <property type="entry name" value="Methylase_S"/>
    <property type="match status" value="1"/>
</dbReference>
<dbReference type="EC" id="3.1.21.-" evidence="5"/>